<dbReference type="Pfam" id="PF02801">
    <property type="entry name" value="Ketoacyl-synt_C"/>
    <property type="match status" value="1"/>
</dbReference>
<sequence>MTHRVVLTGLGAVSSIGMGVTEFTAGLLAGRSGAKDITSFDTTGFDFARGCEVPDFDPKDWIEKVPIDTIGKATQFAVAGARMAINDAGVDLDWLRSRRGLVSIGTTDGESNELDKMVGVELESGRAAVSATAARKIPATRLSLAIAREFGLVDVEATTIGTACAAGNYAVGYGFDVVRGGEVDFALCGGADAICRKTFTGFYRLGTIAPDNCRPFDKDRKGILHGEGAGVLLLETLESAQARGARIYAEVLGYGLNCDAHHQVAPNQDGVAKCMRLALDNAGLDPSQVDLISAHGTGTKANDVTECGAIHDVYGSAPPRTVSLKSMLGHTMGAASALAAIASALAIRNGFVFPTINHVETDPECAIDCVPNEAIAADLNVVQNNGMAFGGNNASVILGKYPVAA</sequence>
<evidence type="ECO:0000256" key="2">
    <source>
        <dbReference type="ARBA" id="ARBA00022679"/>
    </source>
</evidence>
<dbReference type="InterPro" id="IPR020841">
    <property type="entry name" value="PKS_Beta-ketoAc_synthase_dom"/>
</dbReference>
<dbReference type="Gene3D" id="3.40.47.10">
    <property type="match status" value="1"/>
</dbReference>
<dbReference type="SMART" id="SM00825">
    <property type="entry name" value="PKS_KS"/>
    <property type="match status" value="1"/>
</dbReference>
<keyword evidence="6" id="KW-1185">Reference proteome</keyword>
<dbReference type="Pfam" id="PF00109">
    <property type="entry name" value="ketoacyl-synt"/>
    <property type="match status" value="1"/>
</dbReference>
<dbReference type="EMBL" id="BAAANN010000001">
    <property type="protein sequence ID" value="GAA1939008.1"/>
    <property type="molecule type" value="Genomic_DNA"/>
</dbReference>
<name>A0ABN2Q276_9PSEU</name>
<keyword evidence="2 3" id="KW-0808">Transferase</keyword>
<protein>
    <submittedName>
        <fullName evidence="5">Beta-ketoacyl-[acyl-carrier-protein] synthase family protein</fullName>
    </submittedName>
</protein>
<comment type="caution">
    <text evidence="5">The sequence shown here is derived from an EMBL/GenBank/DDBJ whole genome shotgun (WGS) entry which is preliminary data.</text>
</comment>
<evidence type="ECO:0000259" key="4">
    <source>
        <dbReference type="PROSITE" id="PS52004"/>
    </source>
</evidence>
<dbReference type="PANTHER" id="PTHR11712:SF336">
    <property type="entry name" value="3-OXOACYL-[ACYL-CARRIER-PROTEIN] SYNTHASE, MITOCHONDRIAL"/>
    <property type="match status" value="1"/>
</dbReference>
<dbReference type="InterPro" id="IPR016039">
    <property type="entry name" value="Thiolase-like"/>
</dbReference>
<dbReference type="InterPro" id="IPR014031">
    <property type="entry name" value="Ketoacyl_synth_C"/>
</dbReference>
<gene>
    <name evidence="5" type="ORF">GCM10009754_02570</name>
</gene>
<evidence type="ECO:0000256" key="3">
    <source>
        <dbReference type="RuleBase" id="RU003694"/>
    </source>
</evidence>
<evidence type="ECO:0000313" key="6">
    <source>
        <dbReference type="Proteomes" id="UP001501116"/>
    </source>
</evidence>
<dbReference type="SUPFAM" id="SSF53901">
    <property type="entry name" value="Thiolase-like"/>
    <property type="match status" value="2"/>
</dbReference>
<dbReference type="PANTHER" id="PTHR11712">
    <property type="entry name" value="POLYKETIDE SYNTHASE-RELATED"/>
    <property type="match status" value="1"/>
</dbReference>
<dbReference type="RefSeq" id="WP_344412389.1">
    <property type="nucleotide sequence ID" value="NZ_BAAANN010000001.1"/>
</dbReference>
<dbReference type="Proteomes" id="UP001501116">
    <property type="component" value="Unassembled WGS sequence"/>
</dbReference>
<evidence type="ECO:0000256" key="1">
    <source>
        <dbReference type="ARBA" id="ARBA00008467"/>
    </source>
</evidence>
<proteinExistence type="inferred from homology"/>
<dbReference type="InterPro" id="IPR000794">
    <property type="entry name" value="Beta-ketoacyl_synthase"/>
</dbReference>
<dbReference type="CDD" id="cd00834">
    <property type="entry name" value="KAS_I_II"/>
    <property type="match status" value="1"/>
</dbReference>
<evidence type="ECO:0000313" key="5">
    <source>
        <dbReference type="EMBL" id="GAA1939008.1"/>
    </source>
</evidence>
<feature type="domain" description="Ketosynthase family 3 (KS3)" evidence="4">
    <location>
        <begin position="2"/>
        <end position="400"/>
    </location>
</feature>
<reference evidence="5 6" key="1">
    <citation type="journal article" date="2019" name="Int. J. Syst. Evol. Microbiol.">
        <title>The Global Catalogue of Microorganisms (GCM) 10K type strain sequencing project: providing services to taxonomists for standard genome sequencing and annotation.</title>
        <authorList>
            <consortium name="The Broad Institute Genomics Platform"/>
            <consortium name="The Broad Institute Genome Sequencing Center for Infectious Disease"/>
            <person name="Wu L."/>
            <person name="Ma J."/>
        </authorList>
    </citation>
    <scope>NUCLEOTIDE SEQUENCE [LARGE SCALE GENOMIC DNA]</scope>
    <source>
        <strain evidence="5 6">JCM 14545</strain>
    </source>
</reference>
<dbReference type="PROSITE" id="PS52004">
    <property type="entry name" value="KS3_2"/>
    <property type="match status" value="1"/>
</dbReference>
<accession>A0ABN2Q276</accession>
<comment type="similarity">
    <text evidence="1 3">Belongs to the thiolase-like superfamily. Beta-ketoacyl-ACP synthases family.</text>
</comment>
<organism evidence="5 6">
    <name type="scientific">Amycolatopsis minnesotensis</name>
    <dbReference type="NCBI Taxonomy" id="337894"/>
    <lineage>
        <taxon>Bacteria</taxon>
        <taxon>Bacillati</taxon>
        <taxon>Actinomycetota</taxon>
        <taxon>Actinomycetes</taxon>
        <taxon>Pseudonocardiales</taxon>
        <taxon>Pseudonocardiaceae</taxon>
        <taxon>Amycolatopsis</taxon>
    </lineage>
</organism>
<dbReference type="InterPro" id="IPR014030">
    <property type="entry name" value="Ketoacyl_synth_N"/>
</dbReference>